<comment type="caution">
    <text evidence="3">The sequence shown here is derived from an EMBL/GenBank/DDBJ whole genome shotgun (WGS) entry which is preliminary data.</text>
</comment>
<dbReference type="InterPro" id="IPR050789">
    <property type="entry name" value="Diverse_Enzym_Activities"/>
</dbReference>
<feature type="domain" description="Beta-lactamase-related" evidence="2">
    <location>
        <begin position="46"/>
        <end position="345"/>
    </location>
</feature>
<protein>
    <submittedName>
        <fullName evidence="3">CubicO group peptidase (Beta-lactamase class C family)</fullName>
    </submittedName>
</protein>
<sequence length="370" mass="39718">MKRLLECAALLMLGALPAAAQSVAPPAIDAASVTAALNPETAPGTILIARGNTIVFERTVGNIAPGGDTPHELGQVWRWASVSKQVTATIAMQEVAAGRLDLDAPIIRYLPDSKAPYASRITSRMLMQHVSGLPRMEEGPIGRDDWSTFYSVDLDSPATGRTWCEGPTTREPLSEFFYGDCDFIMMAAVIEATSGKPYAALIDERIAQPLGLNSVGVFPRAEPTVAGFAEGKPESTAFRLENFGGAGALYGTTRDLFAFDRALMTGKLIPDAQRAQMWDGKPEYGFAALGQWSFSSPLKDCGDTPVRIVERRGFIGGVVLRNIILPDLDMVIIMTANRAEAEAAFGEIWQQVGITHDVIRAAVCTTGTPL</sequence>
<organism evidence="3 4">
    <name type="scientific">Erythrobacter ramosus</name>
    <dbReference type="NCBI Taxonomy" id="35811"/>
    <lineage>
        <taxon>Bacteria</taxon>
        <taxon>Pseudomonadati</taxon>
        <taxon>Pseudomonadota</taxon>
        <taxon>Alphaproteobacteria</taxon>
        <taxon>Sphingomonadales</taxon>
        <taxon>Erythrobacteraceae</taxon>
        <taxon>Erythrobacter/Porphyrobacter group</taxon>
        <taxon>Erythrobacter</taxon>
    </lineage>
</organism>
<evidence type="ECO:0000313" key="3">
    <source>
        <dbReference type="EMBL" id="MBB3776523.1"/>
    </source>
</evidence>
<dbReference type="RefSeq" id="WP_237440738.1">
    <property type="nucleotide sequence ID" value="NZ_WTYB01000002.1"/>
</dbReference>
<keyword evidence="4" id="KW-1185">Reference proteome</keyword>
<dbReference type="SUPFAM" id="SSF56601">
    <property type="entry name" value="beta-lactamase/transpeptidase-like"/>
    <property type="match status" value="1"/>
</dbReference>
<dbReference type="Proteomes" id="UP000548685">
    <property type="component" value="Unassembled WGS sequence"/>
</dbReference>
<evidence type="ECO:0000259" key="2">
    <source>
        <dbReference type="Pfam" id="PF00144"/>
    </source>
</evidence>
<dbReference type="EMBL" id="JACICE010000002">
    <property type="protein sequence ID" value="MBB3776523.1"/>
    <property type="molecule type" value="Genomic_DNA"/>
</dbReference>
<dbReference type="PANTHER" id="PTHR43283">
    <property type="entry name" value="BETA-LACTAMASE-RELATED"/>
    <property type="match status" value="1"/>
</dbReference>
<name>A0ABR6I0T1_9SPHN</name>
<feature type="chain" id="PRO_5046540806" evidence="1">
    <location>
        <begin position="21"/>
        <end position="370"/>
    </location>
</feature>
<dbReference type="InterPro" id="IPR012338">
    <property type="entry name" value="Beta-lactam/transpept-like"/>
</dbReference>
<dbReference type="Pfam" id="PF00144">
    <property type="entry name" value="Beta-lactamase"/>
    <property type="match status" value="1"/>
</dbReference>
<evidence type="ECO:0000313" key="4">
    <source>
        <dbReference type="Proteomes" id="UP000548685"/>
    </source>
</evidence>
<proteinExistence type="predicted"/>
<dbReference type="InterPro" id="IPR001466">
    <property type="entry name" value="Beta-lactam-related"/>
</dbReference>
<accession>A0ABR6I0T1</accession>
<keyword evidence="1" id="KW-0732">Signal</keyword>
<evidence type="ECO:0000256" key="1">
    <source>
        <dbReference type="SAM" id="SignalP"/>
    </source>
</evidence>
<dbReference type="Gene3D" id="3.40.710.10">
    <property type="entry name" value="DD-peptidase/beta-lactamase superfamily"/>
    <property type="match status" value="1"/>
</dbReference>
<feature type="signal peptide" evidence="1">
    <location>
        <begin position="1"/>
        <end position="20"/>
    </location>
</feature>
<reference evidence="3 4" key="1">
    <citation type="submission" date="2020-08" db="EMBL/GenBank/DDBJ databases">
        <title>Genomic Encyclopedia of Type Strains, Phase IV (KMG-IV): sequencing the most valuable type-strain genomes for metagenomic binning, comparative biology and taxonomic classification.</title>
        <authorList>
            <person name="Goeker M."/>
        </authorList>
    </citation>
    <scope>NUCLEOTIDE SEQUENCE [LARGE SCALE GENOMIC DNA]</scope>
    <source>
        <strain evidence="3 4">DSM 8510</strain>
    </source>
</reference>
<gene>
    <name evidence="3" type="ORF">FHS52_002492</name>
</gene>